<dbReference type="Pfam" id="PF05977">
    <property type="entry name" value="MFS_3"/>
    <property type="match status" value="1"/>
</dbReference>
<feature type="transmembrane region" description="Helical" evidence="8">
    <location>
        <begin position="260"/>
        <end position="282"/>
    </location>
</feature>
<feature type="transmembrane region" description="Helical" evidence="8">
    <location>
        <begin position="294"/>
        <end position="316"/>
    </location>
</feature>
<comment type="caution">
    <text evidence="10">The sequence shown here is derived from an EMBL/GenBank/DDBJ whole genome shotgun (WGS) entry which is preliminary data.</text>
</comment>
<protein>
    <submittedName>
        <fullName evidence="10">MFS transporter</fullName>
    </submittedName>
</protein>
<keyword evidence="4 8" id="KW-0812">Transmembrane</keyword>
<keyword evidence="3" id="KW-1003">Cell membrane</keyword>
<dbReference type="InterPro" id="IPR020846">
    <property type="entry name" value="MFS_dom"/>
</dbReference>
<keyword evidence="5 8" id="KW-1133">Transmembrane helix</keyword>
<feature type="transmembrane region" description="Helical" evidence="8">
    <location>
        <begin position="322"/>
        <end position="342"/>
    </location>
</feature>
<evidence type="ECO:0000256" key="6">
    <source>
        <dbReference type="ARBA" id="ARBA00023136"/>
    </source>
</evidence>
<accession>A0A9X1MDC2</accession>
<feature type="transmembrane region" description="Helical" evidence="8">
    <location>
        <begin position="111"/>
        <end position="129"/>
    </location>
</feature>
<evidence type="ECO:0000256" key="1">
    <source>
        <dbReference type="ARBA" id="ARBA00004651"/>
    </source>
</evidence>
<feature type="transmembrane region" description="Helical" evidence="8">
    <location>
        <begin position="362"/>
        <end position="381"/>
    </location>
</feature>
<evidence type="ECO:0000313" key="11">
    <source>
        <dbReference type="Proteomes" id="UP001139158"/>
    </source>
</evidence>
<evidence type="ECO:0000256" key="4">
    <source>
        <dbReference type="ARBA" id="ARBA00022692"/>
    </source>
</evidence>
<evidence type="ECO:0000256" key="5">
    <source>
        <dbReference type="ARBA" id="ARBA00022989"/>
    </source>
</evidence>
<feature type="transmembrane region" description="Helical" evidence="8">
    <location>
        <begin position="83"/>
        <end position="105"/>
    </location>
</feature>
<keyword evidence="2" id="KW-0813">Transport</keyword>
<evidence type="ECO:0000313" key="10">
    <source>
        <dbReference type="EMBL" id="MCC3297681.1"/>
    </source>
</evidence>
<sequence>MVTTSPPSRHLVLRNANFRALWISSTMGILGGSVTAVALPVIAAVELGASDFAVAALSGMVFLPWLLFGLPVGVIVDRRRRRPVILISLIARVVLLATLPIAYWMGVLSTAQLFVVSFLAGLAAVYFTLAEAALIPRAVAKDELIEGNGLMTGSGASADAVGRGLGGWLTHAVGASNSLLVQVAASVASCAAILRLNVEEPLPASTEKRHIWREMGSGLRYTLSTTPLRVLLLVAALWNLGGNIVVSLIVLLVVRTLGQTGTWLGLLMAATAVGGTLGGLSVKWLADRFGSGVVWRYSMFPAAIGYAALLLMTPGWGMLPGFFGMFLTGLAISMNIVVSTSFRQRVCPSGMMGRLGSATRMVSWGMLAVASLVAGILASTIGVRAGIVTGIVIAVLAPVVASFGPLRGVHHLEDLAPMPEDDPAHESPADSGRGTGPAAPAPEDLDADEARSRENGEAVLEK</sequence>
<reference evidence="10" key="1">
    <citation type="submission" date="2021-10" db="EMBL/GenBank/DDBJ databases">
        <title>Novel species in genus Arthrobacter.</title>
        <authorList>
            <person name="Liu Y."/>
        </authorList>
    </citation>
    <scope>NUCLEOTIDE SEQUENCE</scope>
    <source>
        <strain evidence="10">Zg-Y453</strain>
    </source>
</reference>
<dbReference type="CDD" id="cd06173">
    <property type="entry name" value="MFS_MefA_like"/>
    <property type="match status" value="1"/>
</dbReference>
<dbReference type="GO" id="GO:0022857">
    <property type="term" value="F:transmembrane transporter activity"/>
    <property type="evidence" value="ECO:0007669"/>
    <property type="project" value="InterPro"/>
</dbReference>
<feature type="transmembrane region" description="Helical" evidence="8">
    <location>
        <begin position="20"/>
        <end position="42"/>
    </location>
</feature>
<comment type="subcellular location">
    <subcellularLocation>
        <location evidence="1">Cell membrane</location>
        <topology evidence="1">Multi-pass membrane protein</topology>
    </subcellularLocation>
</comment>
<evidence type="ECO:0000259" key="9">
    <source>
        <dbReference type="PROSITE" id="PS50850"/>
    </source>
</evidence>
<dbReference type="PANTHER" id="PTHR23513">
    <property type="entry name" value="INTEGRAL MEMBRANE EFFLUX PROTEIN-RELATED"/>
    <property type="match status" value="1"/>
</dbReference>
<evidence type="ECO:0000256" key="3">
    <source>
        <dbReference type="ARBA" id="ARBA00022475"/>
    </source>
</evidence>
<dbReference type="PRINTS" id="PR01036">
    <property type="entry name" value="TCRTETB"/>
</dbReference>
<dbReference type="PANTHER" id="PTHR23513:SF6">
    <property type="entry name" value="MAJOR FACILITATOR SUPERFAMILY ASSOCIATED DOMAIN-CONTAINING PROTEIN"/>
    <property type="match status" value="1"/>
</dbReference>
<dbReference type="InterPro" id="IPR010290">
    <property type="entry name" value="TM_effector"/>
</dbReference>
<evidence type="ECO:0000256" key="8">
    <source>
        <dbReference type="SAM" id="Phobius"/>
    </source>
</evidence>
<organism evidence="10 11">
    <name type="scientific">Arthrobacter caoxuetaonis</name>
    <dbReference type="NCBI Taxonomy" id="2886935"/>
    <lineage>
        <taxon>Bacteria</taxon>
        <taxon>Bacillati</taxon>
        <taxon>Actinomycetota</taxon>
        <taxon>Actinomycetes</taxon>
        <taxon>Micrococcales</taxon>
        <taxon>Micrococcaceae</taxon>
        <taxon>Arthrobacter</taxon>
    </lineage>
</organism>
<feature type="transmembrane region" description="Helical" evidence="8">
    <location>
        <begin position="54"/>
        <end position="76"/>
    </location>
</feature>
<dbReference type="SUPFAM" id="SSF103473">
    <property type="entry name" value="MFS general substrate transporter"/>
    <property type="match status" value="1"/>
</dbReference>
<dbReference type="PROSITE" id="PS50850">
    <property type="entry name" value="MFS"/>
    <property type="match status" value="1"/>
</dbReference>
<dbReference type="Proteomes" id="UP001139158">
    <property type="component" value="Unassembled WGS sequence"/>
</dbReference>
<feature type="domain" description="Major facilitator superfamily (MFS) profile" evidence="9">
    <location>
        <begin position="227"/>
        <end position="462"/>
    </location>
</feature>
<name>A0A9X1MDC2_9MICC</name>
<dbReference type="AlphaFoldDB" id="A0A9X1MDC2"/>
<dbReference type="GO" id="GO:0005886">
    <property type="term" value="C:plasma membrane"/>
    <property type="evidence" value="ECO:0007669"/>
    <property type="project" value="UniProtKB-SubCell"/>
</dbReference>
<evidence type="ECO:0000256" key="2">
    <source>
        <dbReference type="ARBA" id="ARBA00022448"/>
    </source>
</evidence>
<keyword evidence="11" id="KW-1185">Reference proteome</keyword>
<dbReference type="InterPro" id="IPR036259">
    <property type="entry name" value="MFS_trans_sf"/>
</dbReference>
<feature type="transmembrane region" description="Helical" evidence="8">
    <location>
        <begin position="387"/>
        <end position="406"/>
    </location>
</feature>
<gene>
    <name evidence="10" type="ORF">LJ757_07670</name>
</gene>
<proteinExistence type="predicted"/>
<feature type="compositionally biased region" description="Basic and acidic residues" evidence="7">
    <location>
        <begin position="448"/>
        <end position="462"/>
    </location>
</feature>
<dbReference type="RefSeq" id="WP_227895559.1">
    <property type="nucleotide sequence ID" value="NZ_CP099466.1"/>
</dbReference>
<feature type="transmembrane region" description="Helical" evidence="8">
    <location>
        <begin position="230"/>
        <end position="254"/>
    </location>
</feature>
<dbReference type="Gene3D" id="1.20.1250.20">
    <property type="entry name" value="MFS general substrate transporter like domains"/>
    <property type="match status" value="1"/>
</dbReference>
<feature type="region of interest" description="Disordered" evidence="7">
    <location>
        <begin position="414"/>
        <end position="462"/>
    </location>
</feature>
<keyword evidence="6 8" id="KW-0472">Membrane</keyword>
<evidence type="ECO:0000256" key="7">
    <source>
        <dbReference type="SAM" id="MobiDB-lite"/>
    </source>
</evidence>
<dbReference type="EMBL" id="JAJFZV010000006">
    <property type="protein sequence ID" value="MCC3297681.1"/>
    <property type="molecule type" value="Genomic_DNA"/>
</dbReference>